<dbReference type="GO" id="GO:0005524">
    <property type="term" value="F:ATP binding"/>
    <property type="evidence" value="ECO:0007669"/>
    <property type="project" value="InterPro"/>
</dbReference>
<name>A0A0F0CPI5_9BACT</name>
<dbReference type="Proteomes" id="UP000033428">
    <property type="component" value="Unassembled WGS sequence"/>
</dbReference>
<dbReference type="InterPro" id="IPR027417">
    <property type="entry name" value="P-loop_NTPase"/>
</dbReference>
<dbReference type="GO" id="GO:0005829">
    <property type="term" value="C:cytosol"/>
    <property type="evidence" value="ECO:0007669"/>
    <property type="project" value="TreeGrafter"/>
</dbReference>
<evidence type="ECO:0000259" key="1">
    <source>
        <dbReference type="Pfam" id="PF04851"/>
    </source>
</evidence>
<dbReference type="PANTHER" id="PTHR47396">
    <property type="entry name" value="TYPE I RESTRICTION ENZYME ECOKI R PROTEIN"/>
    <property type="match status" value="1"/>
</dbReference>
<comment type="caution">
    <text evidence="3">The sequence shown here is derived from an EMBL/GenBank/DDBJ whole genome shotgun (WGS) entry which is preliminary data.</text>
</comment>
<keyword evidence="4" id="KW-1185">Reference proteome</keyword>
<accession>A0A0F0CPI5</accession>
<evidence type="ECO:0000313" key="3">
    <source>
        <dbReference type="EMBL" id="KJJ83340.1"/>
    </source>
</evidence>
<protein>
    <submittedName>
        <fullName evidence="3">Type III restriction enzyme, res subunit</fullName>
    </submittedName>
</protein>
<evidence type="ECO:0000259" key="2">
    <source>
        <dbReference type="Pfam" id="PF19778"/>
    </source>
</evidence>
<reference evidence="3 4" key="1">
    <citation type="submission" date="2015-02" db="EMBL/GenBank/DDBJ databases">
        <title>Single-cell genomics of uncultivated deep-branching MTB reveals a conserved set of magnetosome genes.</title>
        <authorList>
            <person name="Kolinko S."/>
            <person name="Richter M."/>
            <person name="Glockner F.O."/>
            <person name="Brachmann A."/>
            <person name="Schuler D."/>
        </authorList>
    </citation>
    <scope>NUCLEOTIDE SEQUENCE [LARGE SCALE GENOMIC DNA]</scope>
    <source>
        <strain evidence="3">SKK-01</strain>
    </source>
</reference>
<feature type="domain" description="Type III restriction enzyme C-terminal endonuclease" evidence="2">
    <location>
        <begin position="861"/>
        <end position="962"/>
    </location>
</feature>
<dbReference type="Gene3D" id="3.40.50.300">
    <property type="entry name" value="P-loop containing nucleotide triphosphate hydrolases"/>
    <property type="match status" value="2"/>
</dbReference>
<sequence>MKLKFDPNQQYQLDAVNAVVGIFDGQPLSGSDFEVSFTTAYGLLEFRELGIGNSLVLDDEKLLDNVWKVQEKDEIEKVGTLQGRHFSVEMETGTGKTYVYLRSIFELNKKYGFKKFVIVVPSVAIREGVLKNIDITREHFLHLYNNVAFDYFVYDSKKVSQVRQFATSNQIQIMIINIDAFRKTLEDKDDEKKSNVIHRENDRLSGRKPIEFIQATHPIVIIDEPQSVDNTEKAKEAIETLKPLCTLRYSATHVNPYNLLYKLDPIKAYDMRLVKRIEVASVLGDANFNAAYLKLKSVDNKNGIKAKVAVHVKTAEGIKEKDLSVKQGDDLYVRSNERAEYKDGYVISEINCESGNEYISFTSGRTLRLGEAQGGLNDDIMRVQIKNTIQEHLEKELRVNERGLKVLSLFFIDRVANYRYYDDNGQPCKGKIALWFEEFYQEFMKNPRYKALDRFDLEKVHDGYFSIDKKGQYKDTRGDTKDDEDVYAKIMKNKEQLLSLEEPLQYIFSHSALREGWDNPNVFQICTLNETRSELKKRQEIGRGLRLPVDQDGQRVFDETVNRLTVIANESYEDFAKTLQKEIEDDFNIKFGVVAKTAFVKIAIVVNGEKKELGQDKSGQIWQELKVQGMIDENGKILPKFNPADKAFILTMSPQFTEILPKVIDIVQGCRFTERIVNKNARRTLKLNKQIYLDEDFKKLWDRIKPKTTYSVQYKTADLVGKAVSAIQKMEKIEAVKINYHKAGLEISQKGIATKELRIQETTASYGKTKLPDILAYLQRETELTRATLVKILIDSGRLDEFFLNPQKFMDFVARIIKRELHRLIIDGIKYEKIDGQEYEMRLFEQEEVIRYLNNLVDVSKSVYDAVEFDSDVERRFAQALDSREDIKLFVKLPDWFKVTTPLGTYNPDWAIVKQGDQTLYLVRETKAFVDLAKLRIEEADKVQCGKKHFEELGVDFKLVTNAGEV</sequence>
<feature type="domain" description="Helicase/UvrB N-terminal" evidence="1">
    <location>
        <begin position="81"/>
        <end position="252"/>
    </location>
</feature>
<dbReference type="InterPro" id="IPR045572">
    <property type="entry name" value="RE_endonuc_C"/>
</dbReference>
<dbReference type="Pfam" id="PF19778">
    <property type="entry name" value="RE_endonuc"/>
    <property type="match status" value="1"/>
</dbReference>
<dbReference type="Pfam" id="PF04851">
    <property type="entry name" value="ResIII"/>
    <property type="match status" value="1"/>
</dbReference>
<proteinExistence type="predicted"/>
<organism evidence="3 4">
    <name type="scientific">Candidatus Omnitrophus magneticus</name>
    <dbReference type="NCBI Taxonomy" id="1609969"/>
    <lineage>
        <taxon>Bacteria</taxon>
        <taxon>Pseudomonadati</taxon>
        <taxon>Candidatus Omnitrophota</taxon>
        <taxon>Candidatus Omnitrophus</taxon>
    </lineage>
</organism>
<dbReference type="EMBL" id="JYNY01000616">
    <property type="protein sequence ID" value="KJJ83340.1"/>
    <property type="molecule type" value="Genomic_DNA"/>
</dbReference>
<dbReference type="PATRIC" id="fig|1609969.3.peg.3013"/>
<dbReference type="GO" id="GO:0015668">
    <property type="term" value="F:type III site-specific deoxyribonuclease activity"/>
    <property type="evidence" value="ECO:0007669"/>
    <property type="project" value="InterPro"/>
</dbReference>
<dbReference type="InterPro" id="IPR050742">
    <property type="entry name" value="Helicase_Restrict-Modif_Enz"/>
</dbReference>
<dbReference type="GO" id="GO:0003677">
    <property type="term" value="F:DNA binding"/>
    <property type="evidence" value="ECO:0007669"/>
    <property type="project" value="InterPro"/>
</dbReference>
<evidence type="ECO:0000313" key="4">
    <source>
        <dbReference type="Proteomes" id="UP000033428"/>
    </source>
</evidence>
<dbReference type="AlphaFoldDB" id="A0A0F0CPI5"/>
<dbReference type="SUPFAM" id="SSF52540">
    <property type="entry name" value="P-loop containing nucleoside triphosphate hydrolases"/>
    <property type="match status" value="1"/>
</dbReference>
<dbReference type="InterPro" id="IPR006935">
    <property type="entry name" value="Helicase/UvrB_N"/>
</dbReference>
<gene>
    <name evidence="3" type="ORF">OMAG_002796</name>
</gene>
<dbReference type="PANTHER" id="PTHR47396:SF1">
    <property type="entry name" value="ATP-DEPENDENT HELICASE IRC3-RELATED"/>
    <property type="match status" value="1"/>
</dbReference>